<feature type="domain" description="Glycosyltransferase 2-like" evidence="1">
    <location>
        <begin position="8"/>
        <end position="149"/>
    </location>
</feature>
<dbReference type="InterPro" id="IPR001173">
    <property type="entry name" value="Glyco_trans_2-like"/>
</dbReference>
<dbReference type="GO" id="GO:0016740">
    <property type="term" value="F:transferase activity"/>
    <property type="evidence" value="ECO:0007669"/>
    <property type="project" value="UniProtKB-KW"/>
</dbReference>
<evidence type="ECO:0000259" key="1">
    <source>
        <dbReference type="Pfam" id="PF00535"/>
    </source>
</evidence>
<organism evidence="2">
    <name type="scientific">uncultured Thiotrichaceae bacterium</name>
    <dbReference type="NCBI Taxonomy" id="298394"/>
    <lineage>
        <taxon>Bacteria</taxon>
        <taxon>Pseudomonadati</taxon>
        <taxon>Pseudomonadota</taxon>
        <taxon>Gammaproteobacteria</taxon>
        <taxon>Thiotrichales</taxon>
        <taxon>Thiotrichaceae</taxon>
        <taxon>environmental samples</taxon>
    </lineage>
</organism>
<evidence type="ECO:0000313" key="2">
    <source>
        <dbReference type="EMBL" id="CAA6821100.1"/>
    </source>
</evidence>
<proteinExistence type="predicted"/>
<dbReference type="CDD" id="cd04186">
    <property type="entry name" value="GT_2_like_c"/>
    <property type="match status" value="1"/>
</dbReference>
<dbReference type="Gene3D" id="3.90.550.10">
    <property type="entry name" value="Spore Coat Polysaccharide Biosynthesis Protein SpsA, Chain A"/>
    <property type="match status" value="1"/>
</dbReference>
<dbReference type="PANTHER" id="PTHR43179:SF7">
    <property type="entry name" value="RHAMNOSYLTRANSFERASE WBBL"/>
    <property type="match status" value="1"/>
</dbReference>
<dbReference type="PANTHER" id="PTHR43179">
    <property type="entry name" value="RHAMNOSYLTRANSFERASE WBBL"/>
    <property type="match status" value="1"/>
</dbReference>
<dbReference type="AlphaFoldDB" id="A0A6S6TWI9"/>
<reference evidence="2" key="1">
    <citation type="submission" date="2020-01" db="EMBL/GenBank/DDBJ databases">
        <authorList>
            <person name="Meier V. D."/>
            <person name="Meier V D."/>
        </authorList>
    </citation>
    <scope>NUCLEOTIDE SEQUENCE</scope>
    <source>
        <strain evidence="2">HLG_WM_MAG_07</strain>
    </source>
</reference>
<dbReference type="Pfam" id="PF00535">
    <property type="entry name" value="Glycos_transf_2"/>
    <property type="match status" value="1"/>
</dbReference>
<dbReference type="SUPFAM" id="SSF53448">
    <property type="entry name" value="Nucleotide-diphospho-sugar transferases"/>
    <property type="match status" value="1"/>
</dbReference>
<keyword evidence="2" id="KW-0808">Transferase</keyword>
<name>A0A6S6TWI9_9GAMM</name>
<gene>
    <name evidence="2" type="ORF">HELGO_WM6018</name>
</gene>
<sequence length="312" mass="35098">MTIKQLDIVIVSYNTVEMTLRAIASVYEETKDTSFNLIVVDNNSHDGSADAIEKQFPDVHLVRSLDNTGFAGGINIGSRVYSSEQLLFLNPDTVILDGAIDKLYAFAKENTENGIWGGITLNNDRSINTHNAWARPSTQTLLFSALGFSKIFKNSCFFNSGNYGCWQRDSIKTVDILQGCFFLTTRELWETIGGFDETFFMYGEEGDYCLKAIAKGKQPLITPDAKIIHHGGASEVNLSGKMIKLLKAKVELVNRHSKPLERPLHRGLLYIYVLNQLAAHHLLSLIKPQKKARLAEWQTIFKARHDWLKGWA</sequence>
<protein>
    <submittedName>
        <fullName evidence="2">dTDP-Rha:A-D-GlcNAc-diphosphoryl polyprenol, A-3-L-rhamnosyl transferase WbbL</fullName>
    </submittedName>
</protein>
<dbReference type="EMBL" id="CACVAY010000103">
    <property type="protein sequence ID" value="CAA6821100.1"/>
    <property type="molecule type" value="Genomic_DNA"/>
</dbReference>
<dbReference type="InterPro" id="IPR029044">
    <property type="entry name" value="Nucleotide-diphossugar_trans"/>
</dbReference>
<accession>A0A6S6TWI9</accession>